<dbReference type="AlphaFoldDB" id="A0A7G5MNI7"/>
<evidence type="ECO:0000259" key="5">
    <source>
        <dbReference type="Pfam" id="PF00370"/>
    </source>
</evidence>
<evidence type="ECO:0000256" key="4">
    <source>
        <dbReference type="RuleBase" id="RU003733"/>
    </source>
</evidence>
<dbReference type="SUPFAM" id="SSF53067">
    <property type="entry name" value="Actin-like ATPase domain"/>
    <property type="match status" value="2"/>
</dbReference>
<evidence type="ECO:0000256" key="1">
    <source>
        <dbReference type="ARBA" id="ARBA00009156"/>
    </source>
</evidence>
<comment type="similarity">
    <text evidence="1 4">Belongs to the FGGY kinase family.</text>
</comment>
<dbReference type="GeneID" id="75053168"/>
<dbReference type="Pfam" id="PF02782">
    <property type="entry name" value="FGGY_C"/>
    <property type="match status" value="1"/>
</dbReference>
<feature type="domain" description="Carbohydrate kinase FGGY N-terminal" evidence="5">
    <location>
        <begin position="8"/>
        <end position="251"/>
    </location>
</feature>
<dbReference type="Pfam" id="PF00370">
    <property type="entry name" value="FGGY_N"/>
    <property type="match status" value="1"/>
</dbReference>
<dbReference type="RefSeq" id="WP_018594727.1">
    <property type="nucleotide sequence ID" value="NZ_AP031416.1"/>
</dbReference>
<evidence type="ECO:0000259" key="6">
    <source>
        <dbReference type="Pfam" id="PF02782"/>
    </source>
</evidence>
<dbReference type="GO" id="GO:0016773">
    <property type="term" value="F:phosphotransferase activity, alcohol group as acceptor"/>
    <property type="evidence" value="ECO:0007669"/>
    <property type="project" value="InterPro"/>
</dbReference>
<proteinExistence type="inferred from homology"/>
<protein>
    <submittedName>
        <fullName evidence="7">Carbohydrate kinase</fullName>
    </submittedName>
</protein>
<dbReference type="EMBL" id="CP039126">
    <property type="protein sequence ID" value="QMW76180.1"/>
    <property type="molecule type" value="Genomic_DNA"/>
</dbReference>
<keyword evidence="3 4" id="KW-0418">Kinase</keyword>
<organism evidence="7 8">
    <name type="scientific">Blautia producta</name>
    <dbReference type="NCBI Taxonomy" id="33035"/>
    <lineage>
        <taxon>Bacteria</taxon>
        <taxon>Bacillati</taxon>
        <taxon>Bacillota</taxon>
        <taxon>Clostridia</taxon>
        <taxon>Lachnospirales</taxon>
        <taxon>Lachnospiraceae</taxon>
        <taxon>Blautia</taxon>
    </lineage>
</organism>
<sequence>MGEIQKNYLIGMDCGTTNIKAILMGEDGTVAASASRLSTTIQAGPGAVEQDPQEWWRNAAAIFRSLSESAGDSIMKRVRGIGISSHTVTMLPLDEKKEPLRNALTCQDGRSGREMRRIVKEMGLEHFTSVAGGQPAVSFLPNKILWFKNHEPKLFARTRYYIQASSFLNMKLTGVMTTDMDQASRTQCLDIRTMTWSKEIGDIIGVDLEQVMPELKAVDDIIGTVTREAARETGLPKGVPVIAGCSDALASMYAMGLKQLGDAGESSGTTSLVFAGSEKKSPSNVPVVTRPCTIQGMPWIFDAPIQSTGASIKWFIDKMAAQEKLEAKEKQMDIYTYLNELASEAQPGAGGLFFYPYLMGERAPLWNEYARGMFIGMGMDTERRDFVRAVFEGTAYALRHVVETIKKSGARVDALYICGGGAKSRTWCQIKASMLRVPVYLLDSSSGDVPMGDALLVGHKVGVFPDFAKAAESIIKVREVIQPVQQWADIYDERYSYYVELYQKLDESLKNLREIVESMDKKG</sequence>
<keyword evidence="2 4" id="KW-0808">Transferase</keyword>
<evidence type="ECO:0000256" key="2">
    <source>
        <dbReference type="ARBA" id="ARBA00022679"/>
    </source>
</evidence>
<evidence type="ECO:0000256" key="3">
    <source>
        <dbReference type="ARBA" id="ARBA00022777"/>
    </source>
</evidence>
<dbReference type="GO" id="GO:0016301">
    <property type="term" value="F:kinase activity"/>
    <property type="evidence" value="ECO:0007669"/>
    <property type="project" value="UniProtKB-KW"/>
</dbReference>
<evidence type="ECO:0000313" key="7">
    <source>
        <dbReference type="EMBL" id="QMW76180.1"/>
    </source>
</evidence>
<dbReference type="InterPro" id="IPR018484">
    <property type="entry name" value="FGGY_N"/>
</dbReference>
<dbReference type="PANTHER" id="PTHR43095:SF5">
    <property type="entry name" value="XYLULOSE KINASE"/>
    <property type="match status" value="1"/>
</dbReference>
<dbReference type="PROSITE" id="PS00445">
    <property type="entry name" value="FGGY_KINASES_2"/>
    <property type="match status" value="1"/>
</dbReference>
<dbReference type="Proteomes" id="UP000515789">
    <property type="component" value="Chromosome"/>
</dbReference>
<dbReference type="InterPro" id="IPR018483">
    <property type="entry name" value="Carb_kinase_FGGY_CS"/>
</dbReference>
<dbReference type="InterPro" id="IPR043129">
    <property type="entry name" value="ATPase_NBD"/>
</dbReference>
<dbReference type="InterPro" id="IPR050406">
    <property type="entry name" value="FGGY_Carb_Kinase"/>
</dbReference>
<evidence type="ECO:0000313" key="8">
    <source>
        <dbReference type="Proteomes" id="UP000515789"/>
    </source>
</evidence>
<name>A0A7G5MNI7_9FIRM</name>
<dbReference type="PANTHER" id="PTHR43095">
    <property type="entry name" value="SUGAR KINASE"/>
    <property type="match status" value="1"/>
</dbReference>
<gene>
    <name evidence="7" type="ORF">E5259_00435</name>
</gene>
<dbReference type="Gene3D" id="3.30.420.40">
    <property type="match status" value="2"/>
</dbReference>
<dbReference type="InterPro" id="IPR018485">
    <property type="entry name" value="FGGY_C"/>
</dbReference>
<reference evidence="7 8" key="1">
    <citation type="submission" date="2019-04" db="EMBL/GenBank/DDBJ databases">
        <authorList>
            <person name="Schori C."/>
            <person name="Ahrens C."/>
        </authorList>
    </citation>
    <scope>NUCLEOTIDE SEQUENCE [LARGE SCALE GENOMIC DNA]</scope>
    <source>
        <strain evidence="7 8">DSM 2950</strain>
    </source>
</reference>
<feature type="domain" description="Carbohydrate kinase FGGY C-terminal" evidence="6">
    <location>
        <begin position="266"/>
        <end position="456"/>
    </location>
</feature>
<dbReference type="PIRSF" id="PIRSF000538">
    <property type="entry name" value="GlpK"/>
    <property type="match status" value="1"/>
</dbReference>
<dbReference type="CDD" id="cd07808">
    <property type="entry name" value="ASKHA_NBD_FGGY_EcXK-like"/>
    <property type="match status" value="1"/>
</dbReference>
<dbReference type="GO" id="GO:0005975">
    <property type="term" value="P:carbohydrate metabolic process"/>
    <property type="evidence" value="ECO:0007669"/>
    <property type="project" value="InterPro"/>
</dbReference>
<accession>A0A7G5MNI7</accession>
<dbReference type="InterPro" id="IPR000577">
    <property type="entry name" value="Carb_kinase_FGGY"/>
</dbReference>